<proteinExistence type="predicted"/>
<accession>A0A2T0VY27</accession>
<keyword evidence="3" id="KW-1185">Reference proteome</keyword>
<keyword evidence="1" id="KW-0472">Membrane</keyword>
<dbReference type="OrthoDB" id="1232536at2"/>
<dbReference type="Proteomes" id="UP000238007">
    <property type="component" value="Unassembled WGS sequence"/>
</dbReference>
<dbReference type="AlphaFoldDB" id="A0A2T0VY27"/>
<dbReference type="EMBL" id="PVTP01000007">
    <property type="protein sequence ID" value="PRY77012.1"/>
    <property type="molecule type" value="Genomic_DNA"/>
</dbReference>
<keyword evidence="1" id="KW-1133">Transmembrane helix</keyword>
<evidence type="ECO:0000256" key="1">
    <source>
        <dbReference type="SAM" id="Phobius"/>
    </source>
</evidence>
<comment type="caution">
    <text evidence="2">The sequence shown here is derived from an EMBL/GenBank/DDBJ whole genome shotgun (WGS) entry which is preliminary data.</text>
</comment>
<keyword evidence="1" id="KW-0812">Transmembrane</keyword>
<reference evidence="2 3" key="1">
    <citation type="submission" date="2018-03" db="EMBL/GenBank/DDBJ databases">
        <title>Genomic Encyclopedia of Archaeal and Bacterial Type Strains, Phase II (KMG-II): from individual species to whole genera.</title>
        <authorList>
            <person name="Goeker M."/>
        </authorList>
    </citation>
    <scope>NUCLEOTIDE SEQUENCE [LARGE SCALE GENOMIC DNA]</scope>
    <source>
        <strain evidence="2 3">DSM 101533</strain>
    </source>
</reference>
<protein>
    <submittedName>
        <fullName evidence="2">Uncharacterized protein</fullName>
    </submittedName>
</protein>
<dbReference type="RefSeq" id="WP_106358165.1">
    <property type="nucleotide sequence ID" value="NZ_PVTP01000007.1"/>
</dbReference>
<name>A0A2T0VY27_9RHOB</name>
<feature type="transmembrane region" description="Helical" evidence="1">
    <location>
        <begin position="213"/>
        <end position="235"/>
    </location>
</feature>
<organism evidence="2 3">
    <name type="scientific">Yoonia maritima</name>
    <dbReference type="NCBI Taxonomy" id="1435347"/>
    <lineage>
        <taxon>Bacteria</taxon>
        <taxon>Pseudomonadati</taxon>
        <taxon>Pseudomonadota</taxon>
        <taxon>Alphaproteobacteria</taxon>
        <taxon>Rhodobacterales</taxon>
        <taxon>Paracoccaceae</taxon>
        <taxon>Yoonia</taxon>
    </lineage>
</organism>
<feature type="transmembrane region" description="Helical" evidence="1">
    <location>
        <begin position="180"/>
        <end position="201"/>
    </location>
</feature>
<sequence length="381" mass="41321">MASLRGFLVDTLGDGVLSLRGAAAELGFDGGVSALDYISSVASGADGPFTPLYPHTDGTGAWHADRYRVYFFADRHALINEGDHFSHFTRLFPQIFDGEGPDMTDASVELLRRNIATNFLHSGRQFKGRDSLQFFGAADAFFSTIDATGLHDDWVGVIHSQHNSFAVQTLKRNFALGNDAAMAAALVAGLIAASTAAGATAGSTVGNPFVGGFLGAGVTWNPVVAVVGGTFATWINRYHFLAGYRSWKIGKLPTFEIENLPGSQANIYFLETASINRVSSWMIELSDLLGDVAIGSIDDLTRDVWTTLAHNWSRYGNDVLGHNLDTNIYRDTINALAGPRFDTQDGNVWINQGVFDSEEDLMAQDWVAKLLFEHPGIATRF</sequence>
<evidence type="ECO:0000313" key="2">
    <source>
        <dbReference type="EMBL" id="PRY77012.1"/>
    </source>
</evidence>
<gene>
    <name evidence="2" type="ORF">CLV80_107190</name>
</gene>
<evidence type="ECO:0000313" key="3">
    <source>
        <dbReference type="Proteomes" id="UP000238007"/>
    </source>
</evidence>